<accession>A0ABV6KH96</accession>
<sequence>MNSQQRWWFFIVLLIISIIAPTSGFAQTNDADKLEIRYFYLEADKKSGDAILLESPDGKRMLIDAGMEQTGQQLDRYLKQMQIDQIDYVISTHPHHDHIGGFSTILDSLDIGVLLMPNIKHSTKTYVDFTNLLTKQKIPYQYVKEGDRFTLGEDVEVEVISPSEEDLDSAAKEKHLSTADINNLSLVLKVTYCDNTFLFTGDLYKKQEKQLVAAKKELLNVDLLDAPHHGDSTSSSRQFINAVNPKYTIISANILQSKRVMKRYEQSGSHVYTTSKHQTIVITSDGKEIHVSG</sequence>
<feature type="domain" description="Metallo-beta-lactamase" evidence="1">
    <location>
        <begin position="47"/>
        <end position="254"/>
    </location>
</feature>
<dbReference type="RefSeq" id="WP_335963729.1">
    <property type="nucleotide sequence ID" value="NZ_JAXBLX010000060.1"/>
</dbReference>
<dbReference type="EMBL" id="JBHLUX010000076">
    <property type="protein sequence ID" value="MFC0472430.1"/>
    <property type="molecule type" value="Genomic_DNA"/>
</dbReference>
<keyword evidence="3" id="KW-1185">Reference proteome</keyword>
<dbReference type="Proteomes" id="UP001589838">
    <property type="component" value="Unassembled WGS sequence"/>
</dbReference>
<dbReference type="SUPFAM" id="SSF56281">
    <property type="entry name" value="Metallo-hydrolase/oxidoreductase"/>
    <property type="match status" value="1"/>
</dbReference>
<organism evidence="2 3">
    <name type="scientific">Halalkalibacter kiskunsagensis</name>
    <dbReference type="NCBI Taxonomy" id="1548599"/>
    <lineage>
        <taxon>Bacteria</taxon>
        <taxon>Bacillati</taxon>
        <taxon>Bacillota</taxon>
        <taxon>Bacilli</taxon>
        <taxon>Bacillales</taxon>
        <taxon>Bacillaceae</taxon>
        <taxon>Halalkalibacter</taxon>
    </lineage>
</organism>
<dbReference type="PANTHER" id="PTHR30619:SF7">
    <property type="entry name" value="BETA-LACTAMASE DOMAIN PROTEIN"/>
    <property type="match status" value="1"/>
</dbReference>
<protein>
    <submittedName>
        <fullName evidence="2">ComEC/Rec2 family competence protein</fullName>
    </submittedName>
</protein>
<proteinExistence type="predicted"/>
<gene>
    <name evidence="2" type="ORF">ACFFHM_18570</name>
</gene>
<dbReference type="InterPro" id="IPR036866">
    <property type="entry name" value="RibonucZ/Hydroxyglut_hydro"/>
</dbReference>
<dbReference type="InterPro" id="IPR035681">
    <property type="entry name" value="ComA-like_MBL"/>
</dbReference>
<dbReference type="CDD" id="cd07731">
    <property type="entry name" value="ComA-like_MBL-fold"/>
    <property type="match status" value="1"/>
</dbReference>
<evidence type="ECO:0000259" key="1">
    <source>
        <dbReference type="SMART" id="SM00849"/>
    </source>
</evidence>
<dbReference type="InterPro" id="IPR001279">
    <property type="entry name" value="Metallo-B-lactamas"/>
</dbReference>
<dbReference type="SMART" id="SM00849">
    <property type="entry name" value="Lactamase_B"/>
    <property type="match status" value="1"/>
</dbReference>
<evidence type="ECO:0000313" key="2">
    <source>
        <dbReference type="EMBL" id="MFC0472430.1"/>
    </source>
</evidence>
<name>A0ABV6KH96_9BACI</name>
<reference evidence="2 3" key="1">
    <citation type="submission" date="2024-09" db="EMBL/GenBank/DDBJ databases">
        <authorList>
            <person name="Sun Q."/>
            <person name="Mori K."/>
        </authorList>
    </citation>
    <scope>NUCLEOTIDE SEQUENCE [LARGE SCALE GENOMIC DNA]</scope>
    <source>
        <strain evidence="2 3">NCAIM B.02610</strain>
    </source>
</reference>
<comment type="caution">
    <text evidence="2">The sequence shown here is derived from an EMBL/GenBank/DDBJ whole genome shotgun (WGS) entry which is preliminary data.</text>
</comment>
<dbReference type="InterPro" id="IPR052159">
    <property type="entry name" value="Competence_DNA_uptake"/>
</dbReference>
<dbReference type="PANTHER" id="PTHR30619">
    <property type="entry name" value="DNA INTERNALIZATION/COMPETENCE PROTEIN COMEC/REC2"/>
    <property type="match status" value="1"/>
</dbReference>
<evidence type="ECO:0000313" key="3">
    <source>
        <dbReference type="Proteomes" id="UP001589838"/>
    </source>
</evidence>
<dbReference type="Pfam" id="PF00753">
    <property type="entry name" value="Lactamase_B"/>
    <property type="match status" value="1"/>
</dbReference>
<dbReference type="Gene3D" id="3.60.15.10">
    <property type="entry name" value="Ribonuclease Z/Hydroxyacylglutathione hydrolase-like"/>
    <property type="match status" value="1"/>
</dbReference>